<evidence type="ECO:0000313" key="2">
    <source>
        <dbReference type="EMBL" id="BCX88400.1"/>
    </source>
</evidence>
<feature type="transmembrane region" description="Helical" evidence="1">
    <location>
        <begin position="169"/>
        <end position="186"/>
    </location>
</feature>
<evidence type="ECO:0000256" key="1">
    <source>
        <dbReference type="SAM" id="Phobius"/>
    </source>
</evidence>
<dbReference type="InterPro" id="IPR011672">
    <property type="entry name" value="DUF1614"/>
</dbReference>
<dbReference type="KEGG" id="meiy:MIN45_P0769"/>
<dbReference type="EMBL" id="AP024718">
    <property type="protein sequence ID" value="BCX88400.1"/>
    <property type="molecule type" value="Genomic_DNA"/>
</dbReference>
<dbReference type="Proteomes" id="UP001321450">
    <property type="component" value="Chromosome"/>
</dbReference>
<feature type="transmembrane region" description="Helical" evidence="1">
    <location>
        <begin position="90"/>
        <end position="111"/>
    </location>
</feature>
<keyword evidence="1" id="KW-0472">Membrane</keyword>
<feature type="transmembrane region" description="Helical" evidence="1">
    <location>
        <begin position="117"/>
        <end position="135"/>
    </location>
</feature>
<accession>A0AAU9BXI5</accession>
<sequence>MRSPFSLLHFLLFFFLLVFLLTFIQLQLITLSFERLGLSPTATLLMLLGSLLGSGINIPLFSIRAEPPPEVIETPFGLLRPPPLPFTGRTVIAVNVGGCLIPLLFSLYLVSRLDLPLPPLLLGIALVALLSYIFSRPIPGMGIGMPMLLPPLIAATVAVVLGGEEYRAPFAYICGTLGVLIGADVLHLRDIPRLGAPIASIGGAGTFDGIFMTGVLAVLLA</sequence>
<proteinExistence type="predicted"/>
<dbReference type="AlphaFoldDB" id="A0AAU9BXI5"/>
<keyword evidence="3" id="KW-1185">Reference proteome</keyword>
<evidence type="ECO:0008006" key="4">
    <source>
        <dbReference type="Google" id="ProtNLM"/>
    </source>
</evidence>
<name>A0AAU9BXI5_9GAMM</name>
<dbReference type="Pfam" id="PF07758">
    <property type="entry name" value="DUF1614"/>
    <property type="match status" value="1"/>
</dbReference>
<feature type="transmembrane region" description="Helical" evidence="1">
    <location>
        <begin position="147"/>
        <end position="163"/>
    </location>
</feature>
<feature type="transmembrane region" description="Helical" evidence="1">
    <location>
        <begin position="198"/>
        <end position="220"/>
    </location>
</feature>
<protein>
    <recommendedName>
        <fullName evidence="4">DUF1614 domain-containing protein</fullName>
    </recommendedName>
</protein>
<organism evidence="2 3">
    <name type="scientific">Methylomarinovum tepidoasis</name>
    <dbReference type="NCBI Taxonomy" id="2840183"/>
    <lineage>
        <taxon>Bacteria</taxon>
        <taxon>Pseudomonadati</taxon>
        <taxon>Pseudomonadota</taxon>
        <taxon>Gammaproteobacteria</taxon>
        <taxon>Methylococcales</taxon>
        <taxon>Methylothermaceae</taxon>
        <taxon>Methylomarinovum</taxon>
    </lineage>
</organism>
<evidence type="ECO:0000313" key="3">
    <source>
        <dbReference type="Proteomes" id="UP001321450"/>
    </source>
</evidence>
<reference evidence="3" key="1">
    <citation type="journal article" date="2024" name="Int. J. Syst. Evol. Microbiol.">
        <title>Methylomarinovum tepidoasis sp. nov., a moderately thermophilic methanotroph of the family Methylothermaceae isolated from a deep-sea hydrothermal field.</title>
        <authorList>
            <person name="Hirayama H."/>
            <person name="Takaki Y."/>
            <person name="Abe M."/>
            <person name="Miyazaki M."/>
            <person name="Uematsu K."/>
            <person name="Matsui Y."/>
            <person name="Takai K."/>
        </authorList>
    </citation>
    <scope>NUCLEOTIDE SEQUENCE [LARGE SCALE GENOMIC DNA]</scope>
    <source>
        <strain evidence="3">IN45</strain>
    </source>
</reference>
<gene>
    <name evidence="2" type="ORF">MIN45_P0769</name>
</gene>
<keyword evidence="1" id="KW-1133">Transmembrane helix</keyword>
<keyword evidence="1" id="KW-0812">Transmembrane</keyword>
<dbReference type="RefSeq" id="WP_286293517.1">
    <property type="nucleotide sequence ID" value="NZ_AP024718.1"/>
</dbReference>